<name>A0A540N2L1_MALBA</name>
<gene>
    <name evidence="1" type="ORF">C1H46_009132</name>
</gene>
<proteinExistence type="predicted"/>
<accession>A0A540N2L1</accession>
<evidence type="ECO:0000313" key="2">
    <source>
        <dbReference type="Proteomes" id="UP000315295"/>
    </source>
</evidence>
<keyword evidence="2" id="KW-1185">Reference proteome</keyword>
<protein>
    <submittedName>
        <fullName evidence="1">Uncharacterized protein</fullName>
    </submittedName>
</protein>
<sequence length="90" mass="11089">MQMLELALINLKKMKSNMQYLNLSLVSERRRFQEMARLNSPVIGRNWVAVKLVGYPKHCLHENAKILGRSGFCQYRGRRWRWRWRWRRRD</sequence>
<dbReference type="AlphaFoldDB" id="A0A540N2L1"/>
<reference evidence="1 2" key="1">
    <citation type="journal article" date="2019" name="G3 (Bethesda)">
        <title>Sequencing of a Wild Apple (Malus baccata) Genome Unravels the Differences Between Cultivated and Wild Apple Species Regarding Disease Resistance and Cold Tolerance.</title>
        <authorList>
            <person name="Chen X."/>
        </authorList>
    </citation>
    <scope>NUCLEOTIDE SEQUENCE [LARGE SCALE GENOMIC DNA]</scope>
    <source>
        <strain evidence="2">cv. Shandingzi</strain>
        <tissue evidence="1">Leaves</tissue>
    </source>
</reference>
<comment type="caution">
    <text evidence="1">The sequence shown here is derived from an EMBL/GenBank/DDBJ whole genome shotgun (WGS) entry which is preliminary data.</text>
</comment>
<organism evidence="1 2">
    <name type="scientific">Malus baccata</name>
    <name type="common">Siberian crab apple</name>
    <name type="synonym">Pyrus baccata</name>
    <dbReference type="NCBI Taxonomy" id="106549"/>
    <lineage>
        <taxon>Eukaryota</taxon>
        <taxon>Viridiplantae</taxon>
        <taxon>Streptophyta</taxon>
        <taxon>Embryophyta</taxon>
        <taxon>Tracheophyta</taxon>
        <taxon>Spermatophyta</taxon>
        <taxon>Magnoliopsida</taxon>
        <taxon>eudicotyledons</taxon>
        <taxon>Gunneridae</taxon>
        <taxon>Pentapetalae</taxon>
        <taxon>rosids</taxon>
        <taxon>fabids</taxon>
        <taxon>Rosales</taxon>
        <taxon>Rosaceae</taxon>
        <taxon>Amygdaloideae</taxon>
        <taxon>Maleae</taxon>
        <taxon>Malus</taxon>
    </lineage>
</organism>
<dbReference type="EMBL" id="VIEB01000126">
    <property type="protein sequence ID" value="TQE05275.1"/>
    <property type="molecule type" value="Genomic_DNA"/>
</dbReference>
<evidence type="ECO:0000313" key="1">
    <source>
        <dbReference type="EMBL" id="TQE05275.1"/>
    </source>
</evidence>
<dbReference type="Proteomes" id="UP000315295">
    <property type="component" value="Unassembled WGS sequence"/>
</dbReference>